<name>A0AAU9VRW9_9CNID</name>
<dbReference type="FunFam" id="3.30.830.10:FF:000015">
    <property type="entry name" value="Putative zinc metalloprotease"/>
    <property type="match status" value="1"/>
</dbReference>
<dbReference type="FunFam" id="3.30.830.10:FF:000031">
    <property type="entry name" value="Putative zinc metalloprotease"/>
    <property type="match status" value="1"/>
</dbReference>
<feature type="domain" description="Peptidase M16 N-terminal" evidence="2">
    <location>
        <begin position="50"/>
        <end position="142"/>
    </location>
</feature>
<dbReference type="SUPFAM" id="SSF63411">
    <property type="entry name" value="LuxS/MPP-like metallohydrolase"/>
    <property type="match status" value="4"/>
</dbReference>
<reference evidence="4 5" key="1">
    <citation type="submission" date="2022-05" db="EMBL/GenBank/DDBJ databases">
        <authorList>
            <consortium name="Genoscope - CEA"/>
            <person name="William W."/>
        </authorList>
    </citation>
    <scope>NUCLEOTIDE SEQUENCE [LARGE SCALE GENOMIC DNA]</scope>
</reference>
<evidence type="ECO:0000313" key="5">
    <source>
        <dbReference type="Proteomes" id="UP001159428"/>
    </source>
</evidence>
<dbReference type="EMBL" id="CALNXJ010000002">
    <property type="protein sequence ID" value="CAH3032921.1"/>
    <property type="molecule type" value="Genomic_DNA"/>
</dbReference>
<feature type="region of interest" description="Disordered" evidence="1">
    <location>
        <begin position="460"/>
        <end position="512"/>
    </location>
</feature>
<dbReference type="Pfam" id="PF05193">
    <property type="entry name" value="Peptidase_M16_C"/>
    <property type="match status" value="1"/>
</dbReference>
<dbReference type="PANTHER" id="PTHR43016">
    <property type="entry name" value="PRESEQUENCE PROTEASE"/>
    <property type="match status" value="1"/>
</dbReference>
<dbReference type="Proteomes" id="UP001159428">
    <property type="component" value="Unassembled WGS sequence"/>
</dbReference>
<dbReference type="GO" id="GO:0046872">
    <property type="term" value="F:metal ion binding"/>
    <property type="evidence" value="ECO:0007669"/>
    <property type="project" value="InterPro"/>
</dbReference>
<dbReference type="Gene3D" id="3.30.830.10">
    <property type="entry name" value="Metalloenzyme, LuxS/M16 peptidase-like"/>
    <property type="match status" value="4"/>
</dbReference>
<keyword evidence="5" id="KW-1185">Reference proteome</keyword>
<dbReference type="FunFam" id="3.30.830.10:FF:000036">
    <property type="entry name" value="Putative zinc metalloprotease"/>
    <property type="match status" value="1"/>
</dbReference>
<dbReference type="PANTHER" id="PTHR43016:SF16">
    <property type="entry name" value="METALLOPROTEASE, PUTATIVE (AFU_ORTHOLOGUE AFUA_4G07610)-RELATED"/>
    <property type="match status" value="1"/>
</dbReference>
<feature type="domain" description="Peptidase M16 C-terminal" evidence="3">
    <location>
        <begin position="195"/>
        <end position="364"/>
    </location>
</feature>
<accession>A0AAU9VRW9</accession>
<evidence type="ECO:0008006" key="6">
    <source>
        <dbReference type="Google" id="ProtNLM"/>
    </source>
</evidence>
<dbReference type="InterPro" id="IPR011765">
    <property type="entry name" value="Pept_M16_N"/>
</dbReference>
<protein>
    <recommendedName>
        <fullName evidence="6">Presequence protease, mitochondrial</fullName>
    </recommendedName>
</protein>
<evidence type="ECO:0000256" key="1">
    <source>
        <dbReference type="SAM" id="MobiDB-lite"/>
    </source>
</evidence>
<evidence type="ECO:0000259" key="3">
    <source>
        <dbReference type="Pfam" id="PF05193"/>
    </source>
</evidence>
<proteinExistence type="predicted"/>
<gene>
    <name evidence="4" type="ORF">PMEA_00010149</name>
</gene>
<evidence type="ECO:0000313" key="4">
    <source>
        <dbReference type="EMBL" id="CAH3032921.1"/>
    </source>
</evidence>
<organism evidence="4 5">
    <name type="scientific">Pocillopora meandrina</name>
    <dbReference type="NCBI Taxonomy" id="46732"/>
    <lineage>
        <taxon>Eukaryota</taxon>
        <taxon>Metazoa</taxon>
        <taxon>Cnidaria</taxon>
        <taxon>Anthozoa</taxon>
        <taxon>Hexacorallia</taxon>
        <taxon>Scleractinia</taxon>
        <taxon>Astrocoeniina</taxon>
        <taxon>Pocilloporidae</taxon>
        <taxon>Pocillopora</taxon>
    </lineage>
</organism>
<dbReference type="InterPro" id="IPR011249">
    <property type="entry name" value="Metalloenz_LuxS/M16"/>
</dbReference>
<evidence type="ECO:0000259" key="2">
    <source>
        <dbReference type="Pfam" id="PF00675"/>
    </source>
</evidence>
<dbReference type="Pfam" id="PF00675">
    <property type="entry name" value="Peptidase_M16"/>
    <property type="match status" value="1"/>
</dbReference>
<sequence>MAENFEQISSFKVLDSIQVEKYRSKRTGINFCFAKVPGPLVNGFLCLATEAHDDDGLPHTLEHLVFMGSEKYPFKGMLDLFANRCLAQGTNAWTSTDHTAYTMETAGSEGFLNLLPIYLDHVLYPTLTESAYITEVHHVNGEGEDAGVVYCEMQGRENMEISRTYLNFTREIYPGVCGYKSETGGIMENLRTSCSHTKVCNYHQQYYRPENLCVIITGQIDPNKVFEAVNPFEEKIIGKKPLAPYVRPWQTPVPPLGESVDKIIPFPTEDEESGSIMLGFRGPSCEDHYGQAALSVILDYLSDTSIAPLQRELVEIPDPFCSDIDCDVLEFLESAFIIRAENVSFDKLSAAKEKVKEVLGNLAEGREVIDMDRLNVVIHRKILDTKNRFENRPHDTFADVLVRDFLYSSKSEDLKERIEIIQRLEKLRQESVTFWVDFLKKYFISSRSVSITGKPSAQLMKEMSEGEKKRVAEQRESLGEEGLKRKRQRLEKATDENEVAPPPDIVNSLPVPSTSSISFHPIKMFSNRRQDGCDDSENEAKKFPVSEIPYSFQLDHVSTLFAKLTVLLDTAVVPEELKPYLSLYLEVIFESPLLRDGVLIPHEQVVAELAADTLDHVSSLGLKGSRFTPEEFPQLACITLKLEVEKYEKGIRWLQDLLYKAQFTKDRLEIVGKKMMNDVASKKREMRPVTKALIRDIVFTKESNMYSANMVRQYSFLNQLISDLENDASKVIEKVEKLRSLLTQPSNLRVHVAADVNRLPDNPHVPWKTNLLPDTSAVIPKNIPPVKRSSAYLADSPSHGKIVGVGAVESSFLYQTTRCIDSFDHPDLPAIMVFLECLTTLEGPIWRQVRGLGLSYGYGLRVLPENGLLFLSLVKSTHLVKAYKKTQEIVDGYLSGKMAFDAGELESAISSVIFEIVEREKSVSSAASQSLMSQFRGVGPDYNRNLLKRIPQVSLEDLMRVGHKYIAPLFDPAQSSCAICCHPSKVEEIKEEFNSISKPLSAVKSLEEEFTWTT</sequence>
<dbReference type="AlphaFoldDB" id="A0AAU9VRW9"/>
<feature type="compositionally biased region" description="Basic and acidic residues" evidence="1">
    <location>
        <begin position="462"/>
        <end position="483"/>
    </location>
</feature>
<comment type="caution">
    <text evidence="4">The sequence shown here is derived from an EMBL/GenBank/DDBJ whole genome shotgun (WGS) entry which is preliminary data.</text>
</comment>
<dbReference type="InterPro" id="IPR007863">
    <property type="entry name" value="Peptidase_M16_C"/>
</dbReference>